<sequence>MKFIEASKKKDAHTEEWIVIILSVIFAYLINKLFLSLTNSTSITASLVVLIASMSIFSITYYYGKDKLQQRLKSKK</sequence>
<reference evidence="2 3" key="1">
    <citation type="journal article" date="2014" name="Genome Announc.">
        <title>Complete Genome Sequences of Lactobacillus johnsonii Strain N6.2 and Lactobacillus reuteri Strain TD1.</title>
        <authorList>
            <person name="Leonard M.T."/>
            <person name="Valladares R.B."/>
            <person name="Ardissone A."/>
            <person name="Gonzalez C.F."/>
            <person name="Lorca G.L."/>
            <person name="Triplett E.W."/>
        </authorList>
    </citation>
    <scope>NUCLEOTIDE SEQUENCE [LARGE SCALE GENOMIC DNA]</scope>
    <source>
        <strain evidence="2 3">N6.2</strain>
    </source>
</reference>
<protein>
    <submittedName>
        <fullName evidence="2">Uncharacterized protein</fullName>
    </submittedName>
</protein>
<dbReference type="RefSeq" id="WP_004896932.1">
    <property type="nucleotide sequence ID" value="NC_022909.1"/>
</dbReference>
<accession>A0A7D9N5M6</accession>
<keyword evidence="1" id="KW-0472">Membrane</keyword>
<organism evidence="2 3">
    <name type="scientific">Lactobacillus johnsonii N6.2</name>
    <dbReference type="NCBI Taxonomy" id="1408186"/>
    <lineage>
        <taxon>Bacteria</taxon>
        <taxon>Bacillati</taxon>
        <taxon>Bacillota</taxon>
        <taxon>Bacilli</taxon>
        <taxon>Lactobacillales</taxon>
        <taxon>Lactobacillaceae</taxon>
        <taxon>Lactobacillus</taxon>
    </lineage>
</organism>
<keyword evidence="1" id="KW-1133">Transmembrane helix</keyword>
<feature type="transmembrane region" description="Helical" evidence="1">
    <location>
        <begin position="43"/>
        <end position="64"/>
    </location>
</feature>
<dbReference type="GeneID" id="83570043"/>
<evidence type="ECO:0000313" key="3">
    <source>
        <dbReference type="Proteomes" id="UP000018522"/>
    </source>
</evidence>
<evidence type="ECO:0000256" key="1">
    <source>
        <dbReference type="SAM" id="Phobius"/>
    </source>
</evidence>
<keyword evidence="1" id="KW-0812">Transmembrane</keyword>
<dbReference type="EMBL" id="CP006811">
    <property type="protein sequence ID" value="AHA97048.1"/>
    <property type="molecule type" value="Genomic_DNA"/>
</dbReference>
<gene>
    <name evidence="2" type="ORF">T285_03030</name>
</gene>
<dbReference type="KEGG" id="ljn:T285_03030"/>
<dbReference type="AlphaFoldDB" id="A0A7D9N5M6"/>
<name>A0A7D9N5M6_LACJH</name>
<proteinExistence type="predicted"/>
<dbReference type="Proteomes" id="UP000018522">
    <property type="component" value="Chromosome"/>
</dbReference>
<evidence type="ECO:0000313" key="2">
    <source>
        <dbReference type="EMBL" id="AHA97048.1"/>
    </source>
</evidence>
<feature type="transmembrane region" description="Helical" evidence="1">
    <location>
        <begin position="17"/>
        <end position="37"/>
    </location>
</feature>